<name>A0AAJ0CBS9_9PEZI</name>
<dbReference type="RefSeq" id="XP_060288600.1">
    <property type="nucleotide sequence ID" value="XM_060424216.1"/>
</dbReference>
<reference evidence="9" key="1">
    <citation type="submission" date="2023-06" db="EMBL/GenBank/DDBJ databases">
        <title>Genome-scale phylogeny and comparative genomics of the fungal order Sordariales.</title>
        <authorList>
            <consortium name="Lawrence Berkeley National Laboratory"/>
            <person name="Hensen N."/>
            <person name="Bonometti L."/>
            <person name="Westerberg I."/>
            <person name="Brannstrom I.O."/>
            <person name="Guillou S."/>
            <person name="Cros-Aarteil S."/>
            <person name="Calhoun S."/>
            <person name="Haridas S."/>
            <person name="Kuo A."/>
            <person name="Mondo S."/>
            <person name="Pangilinan J."/>
            <person name="Riley R."/>
            <person name="Labutti K."/>
            <person name="Andreopoulos B."/>
            <person name="Lipzen A."/>
            <person name="Chen C."/>
            <person name="Yanf M."/>
            <person name="Daum C."/>
            <person name="Ng V."/>
            <person name="Clum A."/>
            <person name="Steindorff A."/>
            <person name="Ohm R."/>
            <person name="Martin F."/>
            <person name="Silar P."/>
            <person name="Natvig D."/>
            <person name="Lalanne C."/>
            <person name="Gautier V."/>
            <person name="Ament-Velasquez S.L."/>
            <person name="Kruys A."/>
            <person name="Hutchinson M.I."/>
            <person name="Powell A.J."/>
            <person name="Barry K."/>
            <person name="Miller A.N."/>
            <person name="Grigoriev I.V."/>
            <person name="Debuchy R."/>
            <person name="Gladieux P."/>
            <person name="Thoren M.H."/>
            <person name="Johannesson H."/>
        </authorList>
    </citation>
    <scope>NUCLEOTIDE SEQUENCE</scope>
    <source>
        <strain evidence="9">8032-3</strain>
    </source>
</reference>
<dbReference type="Pfam" id="PF03874">
    <property type="entry name" value="RNA_pol_Rpb4"/>
    <property type="match status" value="1"/>
</dbReference>
<dbReference type="GO" id="GO:0006384">
    <property type="term" value="P:transcription initiation at RNA polymerase III promoter"/>
    <property type="evidence" value="ECO:0007669"/>
    <property type="project" value="InterPro"/>
</dbReference>
<evidence type="ECO:0000256" key="5">
    <source>
        <dbReference type="ARBA" id="ARBA00023163"/>
    </source>
</evidence>
<dbReference type="SUPFAM" id="SSF47819">
    <property type="entry name" value="HRDC-like"/>
    <property type="match status" value="1"/>
</dbReference>
<sequence>MKILEAQNSVLSNHEVYEHLANHQSRHKARNRRAPGNLGTIVTEVLKYLRTAPSPFHNQGQSKNYDQSVVSRLLERLSDANLNQDLAKGEVLMILNLRPSSTAVLSTIIDDMPERFSEDEQEAIIDIIAEVLGRDDPGPIGEAGPDESAMPSIENGA</sequence>
<dbReference type="Gene3D" id="1.20.1250.40">
    <property type="match status" value="1"/>
</dbReference>
<comment type="subcellular location">
    <subcellularLocation>
        <location evidence="1">Nucleus</location>
    </subcellularLocation>
</comment>
<dbReference type="AlphaFoldDB" id="A0AAJ0CBS9"/>
<comment type="caution">
    <text evidence="9">The sequence shown here is derived from an EMBL/GenBank/DDBJ whole genome shotgun (WGS) entry which is preliminary data.</text>
</comment>
<evidence type="ECO:0000256" key="3">
    <source>
        <dbReference type="ARBA" id="ARBA00016672"/>
    </source>
</evidence>
<dbReference type="InterPro" id="IPR038324">
    <property type="entry name" value="Rpb4/RPC9_sf"/>
</dbReference>
<dbReference type="Proteomes" id="UP001244011">
    <property type="component" value="Unassembled WGS sequence"/>
</dbReference>
<organism evidence="9 10">
    <name type="scientific">Phialemonium atrogriseum</name>
    <dbReference type="NCBI Taxonomy" id="1093897"/>
    <lineage>
        <taxon>Eukaryota</taxon>
        <taxon>Fungi</taxon>
        <taxon>Dikarya</taxon>
        <taxon>Ascomycota</taxon>
        <taxon>Pezizomycotina</taxon>
        <taxon>Sordariomycetes</taxon>
        <taxon>Sordariomycetidae</taxon>
        <taxon>Cephalothecales</taxon>
        <taxon>Cephalothecaceae</taxon>
        <taxon>Phialemonium</taxon>
    </lineage>
</organism>
<evidence type="ECO:0000256" key="4">
    <source>
        <dbReference type="ARBA" id="ARBA00022478"/>
    </source>
</evidence>
<keyword evidence="5" id="KW-0804">Transcription</keyword>
<evidence type="ECO:0000313" key="10">
    <source>
        <dbReference type="Proteomes" id="UP001244011"/>
    </source>
</evidence>
<evidence type="ECO:0000256" key="2">
    <source>
        <dbReference type="ARBA" id="ARBA00006898"/>
    </source>
</evidence>
<dbReference type="EMBL" id="MU838997">
    <property type="protein sequence ID" value="KAK1772387.1"/>
    <property type="molecule type" value="Genomic_DNA"/>
</dbReference>
<accession>A0AAJ0CBS9</accession>
<dbReference type="InterPro" id="IPR038846">
    <property type="entry name" value="RPC9"/>
</dbReference>
<keyword evidence="6" id="KW-0539">Nucleus</keyword>
<keyword evidence="4" id="KW-0240">DNA-directed RNA polymerase</keyword>
<gene>
    <name evidence="9" type="ORF">QBC33DRAFT_443311</name>
</gene>
<dbReference type="InterPro" id="IPR010997">
    <property type="entry name" value="HRDC-like_sf"/>
</dbReference>
<protein>
    <recommendedName>
        <fullName evidence="3">DNA-directed RNA polymerase III subunit RPC9</fullName>
    </recommendedName>
</protein>
<dbReference type="PANTHER" id="PTHR15561">
    <property type="entry name" value="CALCITONIN GENE-RELATED PEPTIDE-RECEPTOR COMPONENT PROTEIN"/>
    <property type="match status" value="1"/>
</dbReference>
<dbReference type="InterPro" id="IPR005574">
    <property type="entry name" value="Rpb4/RPC9"/>
</dbReference>
<dbReference type="GeneID" id="85307403"/>
<dbReference type="GO" id="GO:0000166">
    <property type="term" value="F:nucleotide binding"/>
    <property type="evidence" value="ECO:0007669"/>
    <property type="project" value="InterPro"/>
</dbReference>
<dbReference type="InterPro" id="IPR006590">
    <property type="entry name" value="RNA_pol_Rpb4/RPC9_core"/>
</dbReference>
<dbReference type="GO" id="GO:0005666">
    <property type="term" value="C:RNA polymerase III complex"/>
    <property type="evidence" value="ECO:0007669"/>
    <property type="project" value="InterPro"/>
</dbReference>
<evidence type="ECO:0000259" key="8">
    <source>
        <dbReference type="SMART" id="SM00657"/>
    </source>
</evidence>
<keyword evidence="10" id="KW-1185">Reference proteome</keyword>
<dbReference type="PANTHER" id="PTHR15561:SF0">
    <property type="entry name" value="DNA-DIRECTED RNA POLYMERASE III SUBUNIT RPC9"/>
    <property type="match status" value="1"/>
</dbReference>
<proteinExistence type="inferred from homology"/>
<evidence type="ECO:0000313" key="9">
    <source>
        <dbReference type="EMBL" id="KAK1772387.1"/>
    </source>
</evidence>
<dbReference type="SMART" id="SM00657">
    <property type="entry name" value="RPOL4c"/>
    <property type="match status" value="1"/>
</dbReference>
<evidence type="ECO:0000256" key="1">
    <source>
        <dbReference type="ARBA" id="ARBA00004123"/>
    </source>
</evidence>
<feature type="domain" description="RNA polymerase Rpb4/RPC9 core" evidence="8">
    <location>
        <begin position="1"/>
        <end position="135"/>
    </location>
</feature>
<feature type="region of interest" description="Disordered" evidence="7">
    <location>
        <begin position="135"/>
        <end position="157"/>
    </location>
</feature>
<evidence type="ECO:0000256" key="6">
    <source>
        <dbReference type="ARBA" id="ARBA00023242"/>
    </source>
</evidence>
<evidence type="ECO:0000256" key="7">
    <source>
        <dbReference type="SAM" id="MobiDB-lite"/>
    </source>
</evidence>
<comment type="similarity">
    <text evidence="2">Belongs to the eukaryotic RPC9 RNA polymerase subunit family.</text>
</comment>